<name>S7XYE1_ACIJU</name>
<evidence type="ECO:0000313" key="1">
    <source>
        <dbReference type="EMBL" id="EPR80883.1"/>
    </source>
</evidence>
<dbReference type="Proteomes" id="UP000018420">
    <property type="component" value="Unassembled WGS sequence"/>
</dbReference>
<gene>
    <name evidence="1" type="ORF">L292_1349</name>
</gene>
<organism evidence="1 2">
    <name type="scientific">Acinetobacter junii CIP 107470 = MTCC 11364</name>
    <dbReference type="NCBI Taxonomy" id="1217666"/>
    <lineage>
        <taxon>Bacteria</taxon>
        <taxon>Pseudomonadati</taxon>
        <taxon>Pseudomonadota</taxon>
        <taxon>Gammaproteobacteria</taxon>
        <taxon>Moraxellales</taxon>
        <taxon>Moraxellaceae</taxon>
        <taxon>Acinetobacter</taxon>
    </lineage>
</organism>
<reference evidence="1 2" key="1">
    <citation type="submission" date="2013-05" db="EMBL/GenBank/DDBJ databases">
        <title>Genome assembly of Acinetobacter junii MTCC 11364.</title>
        <authorList>
            <person name="Khatri I."/>
            <person name="Singh N.K."/>
            <person name="Subramanian S."/>
            <person name="Mayilraj S."/>
        </authorList>
    </citation>
    <scope>NUCLEOTIDE SEQUENCE [LARGE SCALE GENOMIC DNA]</scope>
    <source>
        <strain evidence="1 2">MTCC 11364</strain>
    </source>
</reference>
<accession>S7XYE1</accession>
<dbReference type="EMBL" id="ASYZ01000183">
    <property type="protein sequence ID" value="EPR80883.1"/>
    <property type="molecule type" value="Genomic_DNA"/>
</dbReference>
<protein>
    <submittedName>
        <fullName evidence="1">Uncharacterized protein</fullName>
    </submittedName>
</protein>
<sequence length="40" mass="4443">MNSFDLLISNLSSFGHCSAPQLSQFIAKFDFINSFAMILS</sequence>
<dbReference type="AlphaFoldDB" id="S7XYE1"/>
<dbReference type="PATRIC" id="fig|1330047.3.peg.3074"/>
<evidence type="ECO:0000313" key="2">
    <source>
        <dbReference type="Proteomes" id="UP000018420"/>
    </source>
</evidence>
<proteinExistence type="predicted"/>
<comment type="caution">
    <text evidence="1">The sequence shown here is derived from an EMBL/GenBank/DDBJ whole genome shotgun (WGS) entry which is preliminary data.</text>
</comment>